<evidence type="ECO:0000313" key="1">
    <source>
        <dbReference type="EMBL" id="EEG48701.1"/>
    </source>
</evidence>
<dbReference type="RefSeq" id="WP_005949652.1">
    <property type="nucleotide sequence ID" value="NZ_CP136423.1"/>
</dbReference>
<sequence>MGEKIRGKEEYFILPENVLGILLSFGKFRDEGEFDLVGLLPCGYLEYITKVVNANRHLRAFAYPDMGEGELSKWKICRILERQLRELSCEDGRCFDVVKIRKFGAGRFRLYVKYGPAVHRE</sequence>
<dbReference type="AlphaFoldDB" id="C0CND0"/>
<comment type="caution">
    <text evidence="1">The sequence shown here is derived from an EMBL/GenBank/DDBJ whole genome shotgun (WGS) entry which is preliminary data.</text>
</comment>
<dbReference type="Proteomes" id="UP000003100">
    <property type="component" value="Unassembled WGS sequence"/>
</dbReference>
<dbReference type="EMBL" id="ACBZ01000126">
    <property type="protein sequence ID" value="EEG48701.1"/>
    <property type="molecule type" value="Genomic_DNA"/>
</dbReference>
<protein>
    <submittedName>
        <fullName evidence="1">Uncharacterized protein</fullName>
    </submittedName>
</protein>
<evidence type="ECO:0000313" key="2">
    <source>
        <dbReference type="Proteomes" id="UP000003100"/>
    </source>
</evidence>
<name>C0CND0_BLAHS</name>
<reference evidence="1 2" key="1">
    <citation type="submission" date="2009-01" db="EMBL/GenBank/DDBJ databases">
        <authorList>
            <person name="Fulton L."/>
            <person name="Clifton S."/>
            <person name="Fulton B."/>
            <person name="Xu J."/>
            <person name="Minx P."/>
            <person name="Pepin K.H."/>
            <person name="Johnson M."/>
            <person name="Bhonagiri V."/>
            <person name="Nash W.E."/>
            <person name="Mardis E.R."/>
            <person name="Wilson R.K."/>
        </authorList>
    </citation>
    <scope>NUCLEOTIDE SEQUENCE [LARGE SCALE GENOMIC DNA]</scope>
    <source>
        <strain evidence="2">DSM 10507 / JCM 14656 / S5a33</strain>
    </source>
</reference>
<gene>
    <name evidence="1" type="ORF">RUMHYD_02369</name>
</gene>
<reference evidence="1 2" key="2">
    <citation type="submission" date="2009-02" db="EMBL/GenBank/DDBJ databases">
        <title>Draft genome sequence of Blautia hydrogenotrophica DSM 10507 (Ruminococcus hydrogenotrophicus DSM 10507).</title>
        <authorList>
            <person name="Sudarsanam P."/>
            <person name="Ley R."/>
            <person name="Guruge J."/>
            <person name="Turnbaugh P.J."/>
            <person name="Mahowald M."/>
            <person name="Liep D."/>
            <person name="Gordon J."/>
        </authorList>
    </citation>
    <scope>NUCLEOTIDE SEQUENCE [LARGE SCALE GENOMIC DNA]</scope>
    <source>
        <strain evidence="2">DSM 10507 / JCM 14656 / S5a33</strain>
    </source>
</reference>
<keyword evidence="2" id="KW-1185">Reference proteome</keyword>
<dbReference type="GeneID" id="86821089"/>
<accession>C0CND0</accession>
<proteinExistence type="predicted"/>
<organism evidence="1 2">
    <name type="scientific">Blautia hydrogenotrophica (strain DSM 10507 / JCM 14656 / S5a33)</name>
    <name type="common">Ruminococcus hydrogenotrophicus</name>
    <dbReference type="NCBI Taxonomy" id="476272"/>
    <lineage>
        <taxon>Bacteria</taxon>
        <taxon>Bacillati</taxon>
        <taxon>Bacillota</taxon>
        <taxon>Clostridia</taxon>
        <taxon>Lachnospirales</taxon>
        <taxon>Lachnospiraceae</taxon>
        <taxon>Blautia</taxon>
    </lineage>
</organism>
<dbReference type="HOGENOM" id="CLU_2033565_0_0_9"/>
<dbReference type="PATRIC" id="fig|476272.21.peg.1804"/>